<evidence type="ECO:0000313" key="1">
    <source>
        <dbReference type="EMBL" id="KAL1521564.1"/>
    </source>
</evidence>
<reference evidence="1 2" key="1">
    <citation type="journal article" date="2024" name="Science">
        <title>Giant polyketide synthase enzymes in the biosynthesis of giant marine polyether toxins.</title>
        <authorList>
            <person name="Fallon T.R."/>
            <person name="Shende V.V."/>
            <person name="Wierzbicki I.H."/>
            <person name="Pendleton A.L."/>
            <person name="Watervoot N.F."/>
            <person name="Auber R.P."/>
            <person name="Gonzalez D.J."/>
            <person name="Wisecaver J.H."/>
            <person name="Moore B.S."/>
        </authorList>
    </citation>
    <scope>NUCLEOTIDE SEQUENCE [LARGE SCALE GENOMIC DNA]</scope>
    <source>
        <strain evidence="1 2">12B1</strain>
    </source>
</reference>
<dbReference type="EMBL" id="JBGBPQ010000007">
    <property type="protein sequence ID" value="KAL1521564.1"/>
    <property type="molecule type" value="Genomic_DNA"/>
</dbReference>
<protein>
    <submittedName>
        <fullName evidence="1">Uncharacterized protein</fullName>
    </submittedName>
</protein>
<evidence type="ECO:0000313" key="2">
    <source>
        <dbReference type="Proteomes" id="UP001515480"/>
    </source>
</evidence>
<proteinExistence type="predicted"/>
<keyword evidence="2" id="KW-1185">Reference proteome</keyword>
<gene>
    <name evidence="1" type="ORF">AB1Y20_021223</name>
</gene>
<comment type="caution">
    <text evidence="1">The sequence shown here is derived from an EMBL/GenBank/DDBJ whole genome shotgun (WGS) entry which is preliminary data.</text>
</comment>
<sequence>MGSMDDMMRMSFDELRSQVNPLPSSMSTHLGLTTGGRHGIAAIGMHSSVPRGQPVIPNHPRELEVYFCGPGAESLAAKHRSVSVIDKPRAANVCKGRRDFILFEPLDDCVKEGRRLVIVASLGRGQDLKDAQVYLASSLSRWLSEEKTDGSGRPYGETKDEDPTLRKHFTREQIVAIMSFGDECSERA</sequence>
<dbReference type="AlphaFoldDB" id="A0AB34JI57"/>
<dbReference type="Proteomes" id="UP001515480">
    <property type="component" value="Unassembled WGS sequence"/>
</dbReference>
<accession>A0AB34JI57</accession>
<organism evidence="1 2">
    <name type="scientific">Prymnesium parvum</name>
    <name type="common">Toxic golden alga</name>
    <dbReference type="NCBI Taxonomy" id="97485"/>
    <lineage>
        <taxon>Eukaryota</taxon>
        <taxon>Haptista</taxon>
        <taxon>Haptophyta</taxon>
        <taxon>Prymnesiophyceae</taxon>
        <taxon>Prymnesiales</taxon>
        <taxon>Prymnesiaceae</taxon>
        <taxon>Prymnesium</taxon>
    </lineage>
</organism>
<name>A0AB34JI57_PRYPA</name>